<dbReference type="AlphaFoldDB" id="A0A085LUY6"/>
<proteinExistence type="predicted"/>
<name>A0A085LUY6_9BILA</name>
<accession>A0A085LUY6</accession>
<organism evidence="1 2">
    <name type="scientific">Trichuris suis</name>
    <name type="common">pig whipworm</name>
    <dbReference type="NCBI Taxonomy" id="68888"/>
    <lineage>
        <taxon>Eukaryota</taxon>
        <taxon>Metazoa</taxon>
        <taxon>Ecdysozoa</taxon>
        <taxon>Nematoda</taxon>
        <taxon>Enoplea</taxon>
        <taxon>Dorylaimia</taxon>
        <taxon>Trichinellida</taxon>
        <taxon>Trichuridae</taxon>
        <taxon>Trichuris</taxon>
    </lineage>
</organism>
<gene>
    <name evidence="1" type="ORF">M513_10337</name>
</gene>
<evidence type="ECO:0000313" key="1">
    <source>
        <dbReference type="EMBL" id="KFD48782.1"/>
    </source>
</evidence>
<protein>
    <submittedName>
        <fullName evidence="1">Uncharacterized protein</fullName>
    </submittedName>
</protein>
<dbReference type="Proteomes" id="UP000030764">
    <property type="component" value="Unassembled WGS sequence"/>
</dbReference>
<keyword evidence="2" id="KW-1185">Reference proteome</keyword>
<evidence type="ECO:0000313" key="2">
    <source>
        <dbReference type="Proteomes" id="UP000030764"/>
    </source>
</evidence>
<dbReference type="EMBL" id="KL363284">
    <property type="protein sequence ID" value="KFD48782.1"/>
    <property type="molecule type" value="Genomic_DNA"/>
</dbReference>
<sequence length="76" mass="8482">MNRWTRTMAPVVAASGKDANSVIMKYEAKMDAQAVLPFGEDLQSANNGVLRCQCERRFIREICPLKKHMLGLGSAR</sequence>
<reference evidence="1 2" key="1">
    <citation type="journal article" date="2014" name="Nat. Genet.">
        <title>Genome and transcriptome of the porcine whipworm Trichuris suis.</title>
        <authorList>
            <person name="Jex A.R."/>
            <person name="Nejsum P."/>
            <person name="Schwarz E.M."/>
            <person name="Hu L."/>
            <person name="Young N.D."/>
            <person name="Hall R.S."/>
            <person name="Korhonen P.K."/>
            <person name="Liao S."/>
            <person name="Thamsborg S."/>
            <person name="Xia J."/>
            <person name="Xu P."/>
            <person name="Wang S."/>
            <person name="Scheerlinck J.P."/>
            <person name="Hofmann A."/>
            <person name="Sternberg P.W."/>
            <person name="Wang J."/>
            <person name="Gasser R.B."/>
        </authorList>
    </citation>
    <scope>NUCLEOTIDE SEQUENCE [LARGE SCALE GENOMIC DNA]</scope>
    <source>
        <strain evidence="1">DCEP-RM93M</strain>
    </source>
</reference>